<feature type="transmembrane region" description="Helical" evidence="1">
    <location>
        <begin position="94"/>
        <end position="113"/>
    </location>
</feature>
<keyword evidence="3" id="KW-1185">Reference proteome</keyword>
<keyword evidence="1" id="KW-1133">Transmembrane helix</keyword>
<evidence type="ECO:0000313" key="2">
    <source>
        <dbReference type="EMBL" id="GLY70087.1"/>
    </source>
</evidence>
<organism evidence="2 3">
    <name type="scientific">Amycolatopsis taiwanensis</name>
    <dbReference type="NCBI Taxonomy" id="342230"/>
    <lineage>
        <taxon>Bacteria</taxon>
        <taxon>Bacillati</taxon>
        <taxon>Actinomycetota</taxon>
        <taxon>Actinomycetes</taxon>
        <taxon>Pseudonocardiales</taxon>
        <taxon>Pseudonocardiaceae</taxon>
        <taxon>Amycolatopsis</taxon>
    </lineage>
</organism>
<reference evidence="2" key="1">
    <citation type="submission" date="2023-03" db="EMBL/GenBank/DDBJ databases">
        <title>Amycolatopsis taiwanensis NBRC 103393.</title>
        <authorList>
            <person name="Ichikawa N."/>
            <person name="Sato H."/>
            <person name="Tonouchi N."/>
        </authorList>
    </citation>
    <scope>NUCLEOTIDE SEQUENCE</scope>
    <source>
        <strain evidence="2">NBRC 103393</strain>
    </source>
</reference>
<proteinExistence type="predicted"/>
<name>A0A9W6VK46_9PSEU</name>
<dbReference type="EMBL" id="BSTI01000020">
    <property type="protein sequence ID" value="GLY70087.1"/>
    <property type="molecule type" value="Genomic_DNA"/>
</dbReference>
<gene>
    <name evidence="2" type="ORF">Atai01_67060</name>
</gene>
<evidence type="ECO:0000256" key="1">
    <source>
        <dbReference type="SAM" id="Phobius"/>
    </source>
</evidence>
<dbReference type="AlphaFoldDB" id="A0A9W6VK46"/>
<feature type="transmembrane region" description="Helical" evidence="1">
    <location>
        <begin position="63"/>
        <end position="82"/>
    </location>
</feature>
<keyword evidence="1" id="KW-0472">Membrane</keyword>
<dbReference type="Proteomes" id="UP001165136">
    <property type="component" value="Unassembled WGS sequence"/>
</dbReference>
<feature type="transmembrane region" description="Helical" evidence="1">
    <location>
        <begin position="12"/>
        <end position="32"/>
    </location>
</feature>
<feature type="transmembrane region" description="Helical" evidence="1">
    <location>
        <begin position="125"/>
        <end position="145"/>
    </location>
</feature>
<accession>A0A9W6VK46</accession>
<dbReference type="RefSeq" id="WP_211246494.1">
    <property type="nucleotide sequence ID" value="NZ_BSTI01000020.1"/>
</dbReference>
<evidence type="ECO:0000313" key="3">
    <source>
        <dbReference type="Proteomes" id="UP001165136"/>
    </source>
</evidence>
<comment type="caution">
    <text evidence="2">The sequence shown here is derived from an EMBL/GenBank/DDBJ whole genome shotgun (WGS) entry which is preliminary data.</text>
</comment>
<keyword evidence="1" id="KW-0812">Transmembrane</keyword>
<protein>
    <submittedName>
        <fullName evidence="2">Uncharacterized protein</fullName>
    </submittedName>
</protein>
<sequence length="152" mass="16128">MTTAKMPVDRRATVFMYVGLALTAIATLAPVLDMVTVDTVTDHVRNAYPNWPDDLVAADRNAIVGYLAVVGVLGIAGWLLAIAGVRRHARWARAVSTIMFVLGAIIALTDLTLGGAEYSVIVPTLHGTLGMLPTVAGLAAIVLLWRAKRPTP</sequence>